<keyword evidence="3" id="KW-1185">Reference proteome</keyword>
<proteinExistence type="predicted"/>
<evidence type="ECO:0000313" key="2">
    <source>
        <dbReference type="EMBL" id="KAG2624150.1"/>
    </source>
</evidence>
<dbReference type="EMBL" id="CM029041">
    <property type="protein sequence ID" value="KAG2624150.1"/>
    <property type="molecule type" value="Genomic_DNA"/>
</dbReference>
<protein>
    <submittedName>
        <fullName evidence="2">Uncharacterized protein</fullName>
    </submittedName>
</protein>
<evidence type="ECO:0000313" key="3">
    <source>
        <dbReference type="Proteomes" id="UP000823388"/>
    </source>
</evidence>
<comment type="caution">
    <text evidence="2">The sequence shown here is derived from an EMBL/GenBank/DDBJ whole genome shotgun (WGS) entry which is preliminary data.</text>
</comment>
<organism evidence="2 3">
    <name type="scientific">Panicum virgatum</name>
    <name type="common">Blackwell switchgrass</name>
    <dbReference type="NCBI Taxonomy" id="38727"/>
    <lineage>
        <taxon>Eukaryota</taxon>
        <taxon>Viridiplantae</taxon>
        <taxon>Streptophyta</taxon>
        <taxon>Embryophyta</taxon>
        <taxon>Tracheophyta</taxon>
        <taxon>Spermatophyta</taxon>
        <taxon>Magnoliopsida</taxon>
        <taxon>Liliopsida</taxon>
        <taxon>Poales</taxon>
        <taxon>Poaceae</taxon>
        <taxon>PACMAD clade</taxon>
        <taxon>Panicoideae</taxon>
        <taxon>Panicodae</taxon>
        <taxon>Paniceae</taxon>
        <taxon>Panicinae</taxon>
        <taxon>Panicum</taxon>
        <taxon>Panicum sect. Hiantes</taxon>
    </lineage>
</organism>
<accession>A0A8T0UNH5</accession>
<name>A0A8T0UNH5_PANVG</name>
<feature type="region of interest" description="Disordered" evidence="1">
    <location>
        <begin position="1"/>
        <end position="26"/>
    </location>
</feature>
<sequence length="96" mass="10590">MRPCAARGAGGGAEERGRTRGQLTRILNPSPSCYSGKALTEDPRRTVPVLFRTTILNWHLLEAHITSMVLGELLNRMENSPRSNAVLDEIAIRCMS</sequence>
<evidence type="ECO:0000256" key="1">
    <source>
        <dbReference type="SAM" id="MobiDB-lite"/>
    </source>
</evidence>
<reference evidence="2" key="1">
    <citation type="submission" date="2020-05" db="EMBL/GenBank/DDBJ databases">
        <title>WGS assembly of Panicum virgatum.</title>
        <authorList>
            <person name="Lovell J.T."/>
            <person name="Jenkins J."/>
            <person name="Shu S."/>
            <person name="Juenger T.E."/>
            <person name="Schmutz J."/>
        </authorList>
    </citation>
    <scope>NUCLEOTIDE SEQUENCE</scope>
    <source>
        <strain evidence="2">AP13</strain>
    </source>
</reference>
<dbReference type="Proteomes" id="UP000823388">
    <property type="component" value="Chromosome 3K"/>
</dbReference>
<gene>
    <name evidence="2" type="ORF">PVAP13_3KG108027</name>
</gene>
<dbReference type="AlphaFoldDB" id="A0A8T0UNH5"/>